<comment type="caution">
    <text evidence="12">The sequence shown here is derived from an EMBL/GenBank/DDBJ whole genome shotgun (WGS) entry which is preliminary data.</text>
</comment>
<feature type="domain" description="Quinolinate phosphoribosyl transferase N-terminal" evidence="11">
    <location>
        <begin position="36"/>
        <end position="121"/>
    </location>
</feature>
<evidence type="ECO:0000313" key="13">
    <source>
        <dbReference type="Proteomes" id="UP000707352"/>
    </source>
</evidence>
<organism evidence="12 13">
    <name type="scientific">Microvirga terricola</name>
    <dbReference type="NCBI Taxonomy" id="2719797"/>
    <lineage>
        <taxon>Bacteria</taxon>
        <taxon>Pseudomonadati</taxon>
        <taxon>Pseudomonadota</taxon>
        <taxon>Alphaproteobacteria</taxon>
        <taxon>Hyphomicrobiales</taxon>
        <taxon>Methylobacteriaceae</taxon>
        <taxon>Microvirga</taxon>
    </lineage>
</organism>
<dbReference type="InterPro" id="IPR027277">
    <property type="entry name" value="NadC/ModD"/>
</dbReference>
<feature type="domain" description="Quinolinate phosphoribosyl transferase C-terminal" evidence="10">
    <location>
        <begin position="123"/>
        <end position="289"/>
    </location>
</feature>
<keyword evidence="6 9" id="KW-0328">Glycosyltransferase</keyword>
<comment type="similarity">
    <text evidence="3 9">Belongs to the NadC/ModD family.</text>
</comment>
<keyword evidence="7 9" id="KW-0808">Transferase</keyword>
<dbReference type="SUPFAM" id="SSF51690">
    <property type="entry name" value="Nicotinate/Quinolinate PRTase C-terminal domain-like"/>
    <property type="match status" value="1"/>
</dbReference>
<evidence type="ECO:0000256" key="8">
    <source>
        <dbReference type="ARBA" id="ARBA00033102"/>
    </source>
</evidence>
<comment type="function">
    <text evidence="1">Involved in the catabolism of quinolinic acid (QA).</text>
</comment>
<proteinExistence type="inferred from homology"/>
<name>A0ABX0VFC7_9HYPH</name>
<dbReference type="RefSeq" id="WP_167674343.1">
    <property type="nucleotide sequence ID" value="NZ_JAATJS010000008.1"/>
</dbReference>
<evidence type="ECO:0000256" key="6">
    <source>
        <dbReference type="ARBA" id="ARBA00022676"/>
    </source>
</evidence>
<evidence type="ECO:0000256" key="3">
    <source>
        <dbReference type="ARBA" id="ARBA00009400"/>
    </source>
</evidence>
<dbReference type="EC" id="2.4.2.19" evidence="4"/>
<evidence type="ECO:0000259" key="10">
    <source>
        <dbReference type="Pfam" id="PF01729"/>
    </source>
</evidence>
<evidence type="ECO:0000256" key="1">
    <source>
        <dbReference type="ARBA" id="ARBA00003237"/>
    </source>
</evidence>
<dbReference type="InterPro" id="IPR022412">
    <property type="entry name" value="Quinolinate_PRibosylTrfase_N"/>
</dbReference>
<dbReference type="InterPro" id="IPR036068">
    <property type="entry name" value="Nicotinate_pribotase-like_C"/>
</dbReference>
<evidence type="ECO:0000256" key="9">
    <source>
        <dbReference type="PIRNR" id="PIRNR006250"/>
    </source>
</evidence>
<reference evidence="12 13" key="1">
    <citation type="submission" date="2020-03" db="EMBL/GenBank/DDBJ databases">
        <title>The genome sequence of Microvirga sp. c23x22.</title>
        <authorList>
            <person name="Zhang X."/>
        </authorList>
    </citation>
    <scope>NUCLEOTIDE SEQUENCE [LARGE SCALE GENOMIC DNA]</scope>
    <source>
        <strain evidence="13">c23x22</strain>
    </source>
</reference>
<evidence type="ECO:0000256" key="7">
    <source>
        <dbReference type="ARBA" id="ARBA00022679"/>
    </source>
</evidence>
<evidence type="ECO:0000256" key="2">
    <source>
        <dbReference type="ARBA" id="ARBA00004893"/>
    </source>
</evidence>
<dbReference type="SUPFAM" id="SSF54675">
    <property type="entry name" value="Nicotinate/Quinolinate PRTase N-terminal domain-like"/>
    <property type="match status" value="1"/>
</dbReference>
<dbReference type="InterPro" id="IPR002638">
    <property type="entry name" value="Quinolinate_PRibosylTrfase_C"/>
</dbReference>
<evidence type="ECO:0000259" key="11">
    <source>
        <dbReference type="Pfam" id="PF02749"/>
    </source>
</evidence>
<dbReference type="InterPro" id="IPR004393">
    <property type="entry name" value="NadC"/>
</dbReference>
<dbReference type="PIRSF" id="PIRSF006250">
    <property type="entry name" value="NadC_ModD"/>
    <property type="match status" value="1"/>
</dbReference>
<dbReference type="InterPro" id="IPR037128">
    <property type="entry name" value="Quinolinate_PRibosylTase_N_sf"/>
</dbReference>
<comment type="pathway">
    <text evidence="2">Cofactor biosynthesis; NAD(+) biosynthesis; nicotinate D-ribonucleotide from quinolinate: step 1/1.</text>
</comment>
<dbReference type="Pfam" id="PF02749">
    <property type="entry name" value="QRPTase_N"/>
    <property type="match status" value="1"/>
</dbReference>
<evidence type="ECO:0000256" key="4">
    <source>
        <dbReference type="ARBA" id="ARBA00011944"/>
    </source>
</evidence>
<evidence type="ECO:0000313" key="12">
    <source>
        <dbReference type="EMBL" id="NIX78358.1"/>
    </source>
</evidence>
<keyword evidence="13" id="KW-1185">Reference proteome</keyword>
<protein>
    <recommendedName>
        <fullName evidence="4">nicotinate-nucleotide diphosphorylase (carboxylating)</fullName>
        <ecNumber evidence="4">2.4.2.19</ecNumber>
    </recommendedName>
    <alternativeName>
        <fullName evidence="8">Quinolinate phosphoribosyltransferase [decarboxylating]</fullName>
    </alternativeName>
</protein>
<keyword evidence="5" id="KW-0662">Pyridine nucleotide biosynthesis</keyword>
<evidence type="ECO:0000256" key="5">
    <source>
        <dbReference type="ARBA" id="ARBA00022642"/>
    </source>
</evidence>
<dbReference type="PANTHER" id="PTHR32179">
    <property type="entry name" value="NICOTINATE-NUCLEOTIDE PYROPHOSPHORYLASE [CARBOXYLATING]"/>
    <property type="match status" value="1"/>
</dbReference>
<dbReference type="EMBL" id="JAATJS010000008">
    <property type="protein sequence ID" value="NIX78358.1"/>
    <property type="molecule type" value="Genomic_DNA"/>
</dbReference>
<dbReference type="NCBIfam" id="TIGR00078">
    <property type="entry name" value="nadC"/>
    <property type="match status" value="1"/>
</dbReference>
<dbReference type="Gene3D" id="3.20.20.70">
    <property type="entry name" value="Aldolase class I"/>
    <property type="match status" value="1"/>
</dbReference>
<dbReference type="Pfam" id="PF01729">
    <property type="entry name" value="QRPTase_C"/>
    <property type="match status" value="1"/>
</dbReference>
<dbReference type="Proteomes" id="UP000707352">
    <property type="component" value="Unassembled WGS sequence"/>
</dbReference>
<sequence length="291" mass="30296">MKVETSGLESLAPLPRLLVEPIVRAALLEDFGRAGDITTDAVIPATATLQGAIVAREPGIVAGVDAAALAFTLVDPTIVAVVERPDGARVGKGEAVIRLEGPARSILSAERVALNVMCRMSGIATATAKLVEAVRPHGHAQIVCTRKTTPNLRALEKHAVRAGGGSNHRFGLDDAVLIKDNHIAIAGSVRTAIERARATVGHLVKIEVEVDTLDQLDEALAVGVDAVLLDNMAPAMLSEGVKRVGKRAVTEASGRVTLETAPKIAATGVDLISTGWITHSAPILDLGLDVF</sequence>
<dbReference type="Gene3D" id="3.90.1170.20">
    <property type="entry name" value="Quinolinate phosphoribosyl transferase, N-terminal domain"/>
    <property type="match status" value="1"/>
</dbReference>
<dbReference type="InterPro" id="IPR013785">
    <property type="entry name" value="Aldolase_TIM"/>
</dbReference>
<dbReference type="PANTHER" id="PTHR32179:SF3">
    <property type="entry name" value="NICOTINATE-NUCLEOTIDE PYROPHOSPHORYLASE [CARBOXYLATING]"/>
    <property type="match status" value="1"/>
</dbReference>
<dbReference type="CDD" id="cd01572">
    <property type="entry name" value="QPRTase"/>
    <property type="match status" value="1"/>
</dbReference>
<accession>A0ABX0VFC7</accession>
<gene>
    <name evidence="12" type="ORF">HB375_17325</name>
</gene>